<protein>
    <submittedName>
        <fullName evidence="1">Uncharacterized protein</fullName>
    </submittedName>
</protein>
<proteinExistence type="predicted"/>
<accession>A0A6V7NGW6</accession>
<dbReference type="AlphaFoldDB" id="A0A6V7NGW6"/>
<dbReference type="PANTHER" id="PTHR38390:SF2">
    <property type="entry name" value="OS01G0103900 PROTEIN"/>
    <property type="match status" value="1"/>
</dbReference>
<reference evidence="1" key="1">
    <citation type="submission" date="2020-07" db="EMBL/GenBank/DDBJ databases">
        <authorList>
            <person name="Lin J."/>
        </authorList>
    </citation>
    <scope>NUCLEOTIDE SEQUENCE</scope>
</reference>
<sequence>MERVESSSIDLHYHRHSRSCNALSGLRLANDLKTRCVNPELRSKLIEGEFGTLRKGRRHREGLKCIEEGLREQAGEFLQVQELCSRGPVPVCVGNGRKELAYMFCSRGPVPQREDRSPASLDLLVELLPWVAVPTGNHGVGSHPSLFWGVTGLHVSGAAARGKGELPLPLPQFHFHERSAEESEGDEEAKMALLCFMLDLRNIPLPSSAISNSQCLLQLANLYLVDKALYAWGGDDVSKKVIAICMSSYMKTEAIRKSLLDAAEQCVTVEFLLLDPEEENTPNDASKALSGFVNQLCDLENCVIRRYIPDSSVLNSLVKRWLEELKNDAEEPLQAVFLFEHASLGSSDRISCNLSVAPNCPEISLKPSNPESLKEEKKTCSTVTDEWEKLLIVDGGMNDSYAETSSSSSNLRF</sequence>
<name>A0A6V7NGW6_ANACO</name>
<dbReference type="PANTHER" id="PTHR38390">
    <property type="entry name" value="OS01G0103900 PROTEIN"/>
    <property type="match status" value="1"/>
</dbReference>
<dbReference type="EMBL" id="LR862138">
    <property type="protein sequence ID" value="CAD1817850.1"/>
    <property type="molecule type" value="Genomic_DNA"/>
</dbReference>
<organism evidence="1">
    <name type="scientific">Ananas comosus var. bracteatus</name>
    <name type="common">red pineapple</name>
    <dbReference type="NCBI Taxonomy" id="296719"/>
    <lineage>
        <taxon>Eukaryota</taxon>
        <taxon>Viridiplantae</taxon>
        <taxon>Streptophyta</taxon>
        <taxon>Embryophyta</taxon>
        <taxon>Tracheophyta</taxon>
        <taxon>Spermatophyta</taxon>
        <taxon>Magnoliopsida</taxon>
        <taxon>Liliopsida</taxon>
        <taxon>Poales</taxon>
        <taxon>Bromeliaceae</taxon>
        <taxon>Bromelioideae</taxon>
        <taxon>Ananas</taxon>
    </lineage>
</organism>
<evidence type="ECO:0000313" key="1">
    <source>
        <dbReference type="EMBL" id="CAD1817850.1"/>
    </source>
</evidence>
<gene>
    <name evidence="1" type="ORF">CB5_LOCUS1061</name>
</gene>